<evidence type="ECO:0000256" key="4">
    <source>
        <dbReference type="ARBA" id="ARBA00023002"/>
    </source>
</evidence>
<feature type="domain" description="TauD/TfdA-like" evidence="6">
    <location>
        <begin position="7"/>
        <end position="151"/>
    </location>
</feature>
<evidence type="ECO:0000313" key="7">
    <source>
        <dbReference type="EMBL" id="KAK7742501.1"/>
    </source>
</evidence>
<protein>
    <recommendedName>
        <fullName evidence="6">TauD/TfdA-like domain-containing protein</fullName>
    </recommendedName>
</protein>
<dbReference type="InterPro" id="IPR042098">
    <property type="entry name" value="TauD-like_sf"/>
</dbReference>
<comment type="similarity">
    <text evidence="1">Belongs to the TfdA dioxygenase family.</text>
</comment>
<dbReference type="EMBL" id="JAKNSF020000001">
    <property type="protein sequence ID" value="KAK7742501.1"/>
    <property type="molecule type" value="Genomic_DNA"/>
</dbReference>
<proteinExistence type="inferred from homology"/>
<evidence type="ECO:0000313" key="8">
    <source>
        <dbReference type="Proteomes" id="UP001430848"/>
    </source>
</evidence>
<accession>A0ABR1PQP2</accession>
<gene>
    <name evidence="7" type="ORF">SLS63_000065</name>
</gene>
<name>A0ABR1PQP2_DIAER</name>
<keyword evidence="5" id="KW-0408">Iron</keyword>
<keyword evidence="4" id="KW-0560">Oxidoreductase</keyword>
<sequence length="189" mass="21756">MKALSNKGNELFHVDGSYNVRRTRFSLLRAYEIPPLEAGGNTEFADTRTAFSELDGSWRDELISKDYVTRHSFWHSRKTASPEALAKLDPDRYPFSRHKLIQLHKPSGRMNLYIPSHIRSIEGLSEEESTEKLAFLKKHATQEKYTLSIKWLNVFDDGTEAYGMNPHDDDLNFAFSKEVMLDIVQSLTS</sequence>
<dbReference type="InterPro" id="IPR003819">
    <property type="entry name" value="TauD/TfdA-like"/>
</dbReference>
<dbReference type="Pfam" id="PF02668">
    <property type="entry name" value="TauD"/>
    <property type="match status" value="1"/>
</dbReference>
<keyword evidence="8" id="KW-1185">Reference proteome</keyword>
<keyword evidence="3" id="KW-0223">Dioxygenase</keyword>
<dbReference type="SUPFAM" id="SSF51197">
    <property type="entry name" value="Clavaminate synthase-like"/>
    <property type="match status" value="1"/>
</dbReference>
<evidence type="ECO:0000259" key="6">
    <source>
        <dbReference type="Pfam" id="PF02668"/>
    </source>
</evidence>
<comment type="caution">
    <text evidence="7">The sequence shown here is derived from an EMBL/GenBank/DDBJ whole genome shotgun (WGS) entry which is preliminary data.</text>
</comment>
<organism evidence="7 8">
    <name type="scientific">Diaporthe eres</name>
    <name type="common">Phomopsis oblonga</name>
    <dbReference type="NCBI Taxonomy" id="83184"/>
    <lineage>
        <taxon>Eukaryota</taxon>
        <taxon>Fungi</taxon>
        <taxon>Dikarya</taxon>
        <taxon>Ascomycota</taxon>
        <taxon>Pezizomycotina</taxon>
        <taxon>Sordariomycetes</taxon>
        <taxon>Sordariomycetidae</taxon>
        <taxon>Diaporthales</taxon>
        <taxon>Diaporthaceae</taxon>
        <taxon>Diaporthe</taxon>
        <taxon>Diaporthe eres species complex</taxon>
    </lineage>
</organism>
<dbReference type="Gene3D" id="3.60.130.10">
    <property type="entry name" value="Clavaminate synthase-like"/>
    <property type="match status" value="1"/>
</dbReference>
<evidence type="ECO:0000256" key="2">
    <source>
        <dbReference type="ARBA" id="ARBA00022723"/>
    </source>
</evidence>
<dbReference type="PANTHER" id="PTHR43779:SF3">
    <property type="entry name" value="(3R)-3-[(CARBOXYMETHYL)AMINO]FATTY ACID OXYGENASE_DECARBOXYLASE"/>
    <property type="match status" value="1"/>
</dbReference>
<reference evidence="7 8" key="1">
    <citation type="submission" date="2024-02" db="EMBL/GenBank/DDBJ databases">
        <title>De novo assembly and annotation of 12 fungi associated with fruit tree decline syndrome in Ontario, Canada.</title>
        <authorList>
            <person name="Sulman M."/>
            <person name="Ellouze W."/>
            <person name="Ilyukhin E."/>
        </authorList>
    </citation>
    <scope>NUCLEOTIDE SEQUENCE [LARGE SCALE GENOMIC DNA]</scope>
    <source>
        <strain evidence="7 8">M169</strain>
    </source>
</reference>
<keyword evidence="2" id="KW-0479">Metal-binding</keyword>
<dbReference type="PANTHER" id="PTHR43779">
    <property type="entry name" value="DIOXYGENASE RV0097-RELATED"/>
    <property type="match status" value="1"/>
</dbReference>
<dbReference type="Proteomes" id="UP001430848">
    <property type="component" value="Unassembled WGS sequence"/>
</dbReference>
<evidence type="ECO:0000256" key="1">
    <source>
        <dbReference type="ARBA" id="ARBA00005896"/>
    </source>
</evidence>
<dbReference type="InterPro" id="IPR051178">
    <property type="entry name" value="TfdA_dioxygenase"/>
</dbReference>
<evidence type="ECO:0000256" key="5">
    <source>
        <dbReference type="ARBA" id="ARBA00023004"/>
    </source>
</evidence>
<evidence type="ECO:0000256" key="3">
    <source>
        <dbReference type="ARBA" id="ARBA00022964"/>
    </source>
</evidence>